<proteinExistence type="predicted"/>
<dbReference type="EMBL" id="JBFXLQ010000007">
    <property type="protein sequence ID" value="KAL2870136.1"/>
    <property type="molecule type" value="Genomic_DNA"/>
</dbReference>
<protein>
    <submittedName>
        <fullName evidence="2">Uncharacterized protein</fullName>
    </submittedName>
</protein>
<keyword evidence="3" id="KW-1185">Reference proteome</keyword>
<accession>A0ABR4M010</accession>
<sequence>MTIPKNELHVRSQLKNSICKAERISRIPPYPPINIRSTAMKTDSTQTETGGRGELQRGRVISVSRMRTESPCCFREVAVDH</sequence>
<gene>
    <name evidence="2" type="ORF">BJX67DRAFT_307903</name>
</gene>
<name>A0ABR4M010_9EURO</name>
<evidence type="ECO:0000313" key="2">
    <source>
        <dbReference type="EMBL" id="KAL2870136.1"/>
    </source>
</evidence>
<dbReference type="GeneID" id="98142167"/>
<comment type="caution">
    <text evidence="2">The sequence shown here is derived from an EMBL/GenBank/DDBJ whole genome shotgun (WGS) entry which is preliminary data.</text>
</comment>
<dbReference type="RefSeq" id="XP_070889115.1">
    <property type="nucleotide sequence ID" value="XM_071027095.1"/>
</dbReference>
<evidence type="ECO:0000313" key="3">
    <source>
        <dbReference type="Proteomes" id="UP001610432"/>
    </source>
</evidence>
<reference evidence="2 3" key="1">
    <citation type="submission" date="2024-07" db="EMBL/GenBank/DDBJ databases">
        <title>Section-level genome sequencing and comparative genomics of Aspergillus sections Usti and Cavernicolus.</title>
        <authorList>
            <consortium name="Lawrence Berkeley National Laboratory"/>
            <person name="Nybo J.L."/>
            <person name="Vesth T.C."/>
            <person name="Theobald S."/>
            <person name="Frisvad J.C."/>
            <person name="Larsen T.O."/>
            <person name="Kjaerboelling I."/>
            <person name="Rothschild-Mancinelli K."/>
            <person name="Lyhne E.K."/>
            <person name="Kogle M.E."/>
            <person name="Barry K."/>
            <person name="Clum A."/>
            <person name="Na H."/>
            <person name="Ledsgaard L."/>
            <person name="Lin J."/>
            <person name="Lipzen A."/>
            <person name="Kuo A."/>
            <person name="Riley R."/>
            <person name="Mondo S."/>
            <person name="Labutti K."/>
            <person name="Haridas S."/>
            <person name="Pangalinan J."/>
            <person name="Salamov A.A."/>
            <person name="Simmons B.A."/>
            <person name="Magnuson J.K."/>
            <person name="Chen J."/>
            <person name="Drula E."/>
            <person name="Henrissat B."/>
            <person name="Wiebenga A."/>
            <person name="Lubbers R.J."/>
            <person name="Gomes A.C."/>
            <person name="Macurrencykelacurrency M.R."/>
            <person name="Stajich J."/>
            <person name="Grigoriev I.V."/>
            <person name="Mortensen U.H."/>
            <person name="De Vries R.P."/>
            <person name="Baker S.E."/>
            <person name="Andersen M.R."/>
        </authorList>
    </citation>
    <scope>NUCLEOTIDE SEQUENCE [LARGE SCALE GENOMIC DNA]</scope>
    <source>
        <strain evidence="2 3">CBS 449.75</strain>
    </source>
</reference>
<dbReference type="Proteomes" id="UP001610432">
    <property type="component" value="Unassembled WGS sequence"/>
</dbReference>
<organism evidence="2 3">
    <name type="scientific">Aspergillus lucknowensis</name>
    <dbReference type="NCBI Taxonomy" id="176173"/>
    <lineage>
        <taxon>Eukaryota</taxon>
        <taxon>Fungi</taxon>
        <taxon>Dikarya</taxon>
        <taxon>Ascomycota</taxon>
        <taxon>Pezizomycotina</taxon>
        <taxon>Eurotiomycetes</taxon>
        <taxon>Eurotiomycetidae</taxon>
        <taxon>Eurotiales</taxon>
        <taxon>Aspergillaceae</taxon>
        <taxon>Aspergillus</taxon>
        <taxon>Aspergillus subgen. Nidulantes</taxon>
    </lineage>
</organism>
<evidence type="ECO:0000256" key="1">
    <source>
        <dbReference type="SAM" id="MobiDB-lite"/>
    </source>
</evidence>
<feature type="region of interest" description="Disordered" evidence="1">
    <location>
        <begin position="29"/>
        <end position="57"/>
    </location>
</feature>
<feature type="compositionally biased region" description="Polar residues" evidence="1">
    <location>
        <begin position="35"/>
        <end position="49"/>
    </location>
</feature>